<dbReference type="Proteomes" id="UP000316217">
    <property type="component" value="Unassembled WGS sequence"/>
</dbReference>
<reference evidence="6 8" key="1">
    <citation type="submission" date="2018-10" db="EMBL/GenBank/DDBJ databases">
        <title>Co-occurring genomic capacity for anaerobic methane metabolism and dissimilatory sulfite reduction discovered in the Korarchaeota.</title>
        <authorList>
            <person name="Mckay L.J."/>
            <person name="Dlakic M."/>
            <person name="Fields M.W."/>
            <person name="Delmont T.O."/>
            <person name="Eren A.M."/>
            <person name="Jay Z.J."/>
            <person name="Klingelsmith K.B."/>
            <person name="Rusch D.B."/>
            <person name="Inskeep W.P."/>
        </authorList>
    </citation>
    <scope>NUCLEOTIDE SEQUENCE [LARGE SCALE GENOMIC DNA]</scope>
    <source>
        <strain evidence="6 8">MDKW</strain>
    </source>
</reference>
<dbReference type="PANTHER" id="PTHR43334">
    <property type="entry name" value="ACETATE--COA LIGASE [ADP-FORMING]"/>
    <property type="match status" value="1"/>
</dbReference>
<dbReference type="GO" id="GO:0005524">
    <property type="term" value="F:ATP binding"/>
    <property type="evidence" value="ECO:0007669"/>
    <property type="project" value="UniProtKB-UniRule"/>
</dbReference>
<dbReference type="Pfam" id="PF13549">
    <property type="entry name" value="ATP-grasp_5"/>
    <property type="match status" value="1"/>
</dbReference>
<evidence type="ECO:0000313" key="6">
    <source>
        <dbReference type="EMBL" id="RSN72204.1"/>
    </source>
</evidence>
<keyword evidence="8" id="KW-1185">Reference proteome</keyword>
<dbReference type="Gene3D" id="3.30.470.20">
    <property type="entry name" value="ATP-grasp fold, B domain"/>
    <property type="match status" value="1"/>
</dbReference>
<evidence type="ECO:0000313" key="8">
    <source>
        <dbReference type="Proteomes" id="UP000277582"/>
    </source>
</evidence>
<dbReference type="GO" id="GO:0016874">
    <property type="term" value="F:ligase activity"/>
    <property type="evidence" value="ECO:0007669"/>
    <property type="project" value="UniProtKB-KW"/>
</dbReference>
<proteinExistence type="predicted"/>
<comment type="caution">
    <text evidence="6">The sequence shown here is derived from an EMBL/GenBank/DDBJ whole genome shotgun (WGS) entry which is preliminary data.</text>
</comment>
<dbReference type="EMBL" id="RCOS01000164">
    <property type="protein sequence ID" value="RSN72204.1"/>
    <property type="molecule type" value="Genomic_DNA"/>
</dbReference>
<dbReference type="RefSeq" id="WP_125672697.1">
    <property type="nucleotide sequence ID" value="NZ_RCOS01000164.1"/>
</dbReference>
<keyword evidence="1" id="KW-0436">Ligase</keyword>
<gene>
    <name evidence="6" type="ORF">D6D85_14705</name>
    <name evidence="7" type="ORF">EF810_00530</name>
</gene>
<dbReference type="PROSITE" id="PS50975">
    <property type="entry name" value="ATP_GRASP"/>
    <property type="match status" value="1"/>
</dbReference>
<organism evidence="6 8">
    <name type="scientific">Candidatus Methanodesulfokora washburnensis</name>
    <dbReference type="NCBI Taxonomy" id="2478471"/>
    <lineage>
        <taxon>Archaea</taxon>
        <taxon>Thermoproteota</taxon>
        <taxon>Candidatus Korarchaeia</taxon>
        <taxon>Candidatus Korarchaeia incertae sedis</taxon>
        <taxon>Candidatus Methanodesulfokora</taxon>
    </lineage>
</organism>
<dbReference type="InterPro" id="IPR011761">
    <property type="entry name" value="ATP-grasp"/>
</dbReference>
<evidence type="ECO:0000256" key="4">
    <source>
        <dbReference type="PROSITE-ProRule" id="PRU00409"/>
    </source>
</evidence>
<evidence type="ECO:0000256" key="3">
    <source>
        <dbReference type="ARBA" id="ARBA00022840"/>
    </source>
</evidence>
<dbReference type="AlphaFoldDB" id="A0A3R9X0D9"/>
<evidence type="ECO:0000313" key="9">
    <source>
        <dbReference type="Proteomes" id="UP000316217"/>
    </source>
</evidence>
<keyword evidence="3 4" id="KW-0067">ATP-binding</keyword>
<dbReference type="PANTHER" id="PTHR43334:SF1">
    <property type="entry name" value="3-HYDROXYPROPIONATE--COA LIGASE [ADP-FORMING]"/>
    <property type="match status" value="1"/>
</dbReference>
<keyword evidence="2 4" id="KW-0547">Nucleotide-binding</keyword>
<protein>
    <submittedName>
        <fullName evidence="6">Acetyl-CoA synthetase</fullName>
    </submittedName>
</protein>
<accession>A0A3R9X0D9</accession>
<dbReference type="SUPFAM" id="SSF56059">
    <property type="entry name" value="Glutathione synthetase ATP-binding domain-like"/>
    <property type="match status" value="1"/>
</dbReference>
<dbReference type="EMBL" id="RXII01000009">
    <property type="protein sequence ID" value="RZN63573.1"/>
    <property type="molecule type" value="Genomic_DNA"/>
</dbReference>
<dbReference type="InterPro" id="IPR051538">
    <property type="entry name" value="Acyl-CoA_Synth/Transferase"/>
</dbReference>
<dbReference type="FunFam" id="3.30.1490.20:FF:000020">
    <property type="entry name" value="Protein lysine acetyltransferase"/>
    <property type="match status" value="1"/>
</dbReference>
<feature type="domain" description="ATP-grasp" evidence="5">
    <location>
        <begin position="26"/>
        <end position="62"/>
    </location>
</feature>
<evidence type="ECO:0000256" key="1">
    <source>
        <dbReference type="ARBA" id="ARBA00022598"/>
    </source>
</evidence>
<dbReference type="Proteomes" id="UP000277582">
    <property type="component" value="Unassembled WGS sequence"/>
</dbReference>
<evidence type="ECO:0000256" key="2">
    <source>
        <dbReference type="ARBA" id="ARBA00022741"/>
    </source>
</evidence>
<reference evidence="7 9" key="2">
    <citation type="journal article" date="2019" name="Nat. Microbiol.">
        <title>Wide diversity of methane and short-chain alkane metabolisms in uncultured archaea.</title>
        <authorList>
            <person name="Borrel G."/>
            <person name="Adam P.S."/>
            <person name="McKay L.J."/>
            <person name="Chen L.X."/>
            <person name="Sierra-Garcia I.N."/>
            <person name="Sieber C.M."/>
            <person name="Letourneur Q."/>
            <person name="Ghozlane A."/>
            <person name="Andersen G.L."/>
            <person name="Li W.J."/>
            <person name="Hallam S.J."/>
            <person name="Muyzer G."/>
            <person name="de Oliveira V.M."/>
            <person name="Inskeep W.P."/>
            <person name="Banfield J.F."/>
            <person name="Gribaldo S."/>
        </authorList>
    </citation>
    <scope>NUCLEOTIDE SEQUENCE [LARGE SCALE GENOMIC DNA]</scope>
    <source>
        <strain evidence="7">NM4</strain>
    </source>
</reference>
<dbReference type="GO" id="GO:0046872">
    <property type="term" value="F:metal ion binding"/>
    <property type="evidence" value="ECO:0007669"/>
    <property type="project" value="InterPro"/>
</dbReference>
<dbReference type="InterPro" id="IPR013815">
    <property type="entry name" value="ATP_grasp_subdomain_1"/>
</dbReference>
<dbReference type="Gene3D" id="3.30.1490.20">
    <property type="entry name" value="ATP-grasp fold, A domain"/>
    <property type="match status" value="1"/>
</dbReference>
<name>A0A3R9X0D9_9CREN</name>
<evidence type="ECO:0000259" key="5">
    <source>
        <dbReference type="PROSITE" id="PS50975"/>
    </source>
</evidence>
<dbReference type="OrthoDB" id="18103at2157"/>
<sequence length="232" mass="25616">MAGTPPEEVKKALSEGRKILFEHEAKSLVRRYGIPVTRIEIAKNEDEAEELAEKIGFPVVLKIVSPDIVHKSDVGGVLLNLKSKKEVREGFRKIIQNVKKAVPDARIEGVSVQEYAPPGVEVIIGLTRDPQFGPLVMFGLGGIFVELFRDVSFRVAPIDDMDAEDMLREIKSYPLLTGYRGSEPVDIPSLKNALVAAGRIGLEISEISEMDLNPIMAYKNGIKVVDARIVLR</sequence>
<evidence type="ECO:0000313" key="7">
    <source>
        <dbReference type="EMBL" id="RZN63573.1"/>
    </source>
</evidence>